<dbReference type="GO" id="GO:0006741">
    <property type="term" value="P:NADP+ biosynthetic process"/>
    <property type="evidence" value="ECO:0007669"/>
    <property type="project" value="UniProtKB-UniRule"/>
</dbReference>
<feature type="binding site" evidence="6">
    <location>
        <begin position="207"/>
        <end position="212"/>
    </location>
    <ligand>
        <name>NAD(+)</name>
        <dbReference type="ChEBI" id="CHEBI:57540"/>
    </ligand>
</feature>
<feature type="binding site" evidence="6">
    <location>
        <begin position="90"/>
        <end position="91"/>
    </location>
    <ligand>
        <name>NAD(+)</name>
        <dbReference type="ChEBI" id="CHEBI:57540"/>
    </ligand>
</feature>
<dbReference type="HAMAP" id="MF_00361">
    <property type="entry name" value="NAD_kinase"/>
    <property type="match status" value="1"/>
</dbReference>
<dbReference type="GO" id="GO:0051287">
    <property type="term" value="F:NAD binding"/>
    <property type="evidence" value="ECO:0007669"/>
    <property type="project" value="UniProtKB-ARBA"/>
</dbReference>
<dbReference type="GO" id="GO:0005737">
    <property type="term" value="C:cytoplasm"/>
    <property type="evidence" value="ECO:0007669"/>
    <property type="project" value="UniProtKB-SubCell"/>
</dbReference>
<comment type="similarity">
    <text evidence="6">Belongs to the NAD kinase family.</text>
</comment>
<feature type="binding site" evidence="6">
    <location>
        <position position="95"/>
    </location>
    <ligand>
        <name>NAD(+)</name>
        <dbReference type="ChEBI" id="CHEBI:57540"/>
    </ligand>
</feature>
<evidence type="ECO:0000256" key="4">
    <source>
        <dbReference type="ARBA" id="ARBA00023027"/>
    </source>
</evidence>
<gene>
    <name evidence="6" type="primary">nadK</name>
    <name evidence="8" type="ORF">H9761_11225</name>
</gene>
<keyword evidence="4 6" id="KW-0520">NAD</keyword>
<feature type="binding site" evidence="6">
    <location>
        <begin position="166"/>
        <end position="167"/>
    </location>
    <ligand>
        <name>NAD(+)</name>
        <dbReference type="ChEBI" id="CHEBI:57540"/>
    </ligand>
</feature>
<dbReference type="Pfam" id="PF20143">
    <property type="entry name" value="NAD_kinase_C"/>
    <property type="match status" value="1"/>
</dbReference>
<keyword evidence="6" id="KW-0547">Nucleotide-binding</keyword>
<dbReference type="Gene3D" id="2.60.200.30">
    <property type="entry name" value="Probable inorganic polyphosphate/atp-NAD kinase, domain 2"/>
    <property type="match status" value="1"/>
</dbReference>
<comment type="catalytic activity">
    <reaction evidence="5 6">
        <text>NAD(+) + ATP = ADP + NADP(+) + H(+)</text>
        <dbReference type="Rhea" id="RHEA:18629"/>
        <dbReference type="ChEBI" id="CHEBI:15378"/>
        <dbReference type="ChEBI" id="CHEBI:30616"/>
        <dbReference type="ChEBI" id="CHEBI:57540"/>
        <dbReference type="ChEBI" id="CHEBI:58349"/>
        <dbReference type="ChEBI" id="CHEBI:456216"/>
        <dbReference type="EC" id="2.7.1.23"/>
    </reaction>
</comment>
<feature type="compositionally biased region" description="Basic and acidic residues" evidence="7">
    <location>
        <begin position="63"/>
        <end position="77"/>
    </location>
</feature>
<feature type="active site" description="Proton acceptor" evidence="6">
    <location>
        <position position="90"/>
    </location>
</feature>
<evidence type="ECO:0000256" key="1">
    <source>
        <dbReference type="ARBA" id="ARBA00022679"/>
    </source>
</evidence>
<comment type="cofactor">
    <cofactor evidence="6">
        <name>a divalent metal cation</name>
        <dbReference type="ChEBI" id="CHEBI:60240"/>
    </cofactor>
</comment>
<evidence type="ECO:0000256" key="3">
    <source>
        <dbReference type="ARBA" id="ARBA00022857"/>
    </source>
</evidence>
<dbReference type="InterPro" id="IPR017438">
    <property type="entry name" value="ATP-NAD_kinase_N"/>
</dbReference>
<dbReference type="GO" id="GO:0003951">
    <property type="term" value="F:NAD+ kinase activity"/>
    <property type="evidence" value="ECO:0007669"/>
    <property type="project" value="UniProtKB-UniRule"/>
</dbReference>
<keyword evidence="3 6" id="KW-0521">NADP</keyword>
<comment type="caution">
    <text evidence="6">Lacks conserved residue(s) required for the propagation of feature annotation.</text>
</comment>
<keyword evidence="1 6" id="KW-0808">Transferase</keyword>
<evidence type="ECO:0000313" key="9">
    <source>
        <dbReference type="Proteomes" id="UP000823891"/>
    </source>
</evidence>
<proteinExistence type="inferred from homology"/>
<dbReference type="Proteomes" id="UP000823891">
    <property type="component" value="Unassembled WGS sequence"/>
</dbReference>
<feature type="region of interest" description="Disordered" evidence="7">
    <location>
        <begin position="52"/>
        <end position="77"/>
    </location>
</feature>
<dbReference type="InterPro" id="IPR017437">
    <property type="entry name" value="ATP-NAD_kinase_PpnK-typ_C"/>
</dbReference>
<feature type="binding site" evidence="6">
    <location>
        <position position="196"/>
    </location>
    <ligand>
        <name>NAD(+)</name>
        <dbReference type="ChEBI" id="CHEBI:57540"/>
    </ligand>
</feature>
<evidence type="ECO:0000256" key="7">
    <source>
        <dbReference type="SAM" id="MobiDB-lite"/>
    </source>
</evidence>
<organism evidence="8 9">
    <name type="scientific">Candidatus Eisenbergiella merdavium</name>
    <dbReference type="NCBI Taxonomy" id="2838551"/>
    <lineage>
        <taxon>Bacteria</taxon>
        <taxon>Bacillati</taxon>
        <taxon>Bacillota</taxon>
        <taxon>Clostridia</taxon>
        <taxon>Lachnospirales</taxon>
        <taxon>Lachnospiraceae</taxon>
        <taxon>Eisenbergiella</taxon>
    </lineage>
</organism>
<comment type="function">
    <text evidence="6">Involved in the regulation of the intracellular balance of NAD and NADP, and is a key enzyme in the biosynthesis of NADP. Catalyzes specifically the phosphorylation on 2'-hydroxyl of the adenosine moiety of NAD to yield NADP.</text>
</comment>
<comment type="subcellular location">
    <subcellularLocation>
        <location evidence="6">Cytoplasm</location>
    </subcellularLocation>
</comment>
<reference evidence="8" key="2">
    <citation type="submission" date="2021-04" db="EMBL/GenBank/DDBJ databases">
        <authorList>
            <person name="Gilroy R."/>
        </authorList>
    </citation>
    <scope>NUCLEOTIDE SEQUENCE</scope>
    <source>
        <strain evidence="8">USAMLcec2-132</strain>
    </source>
</reference>
<evidence type="ECO:0000313" key="8">
    <source>
        <dbReference type="EMBL" id="HJC24261.1"/>
    </source>
</evidence>
<sequence length="310" mass="33179">MGAERNRHYIIMTNRPKDPGLAVTERIRAFLETHGGRVSVFADNEDISRLGLTAEEGAGTESARTEPGRTAADRTEPDGRAACMIVLGGDGTMLKAARETAAAGIPLLGVNLGTMGYLAEVEVSALDDALERLVNGDYTVEQRMMLSGSVLRGDGSRETAQIDALNDVTVTRSGPMQVIPLRIRVNGQPLASYGADGIVIATPTGSTGYNLSAGGPIVEPDASLILLTPICPHTLNTRSVVLCDRDEVMVEIGRKQSGGVQEVEISLDGTLLTRLQTGDRIRVKKSERTTSIIKLSEPGFLERLHRKMSE</sequence>
<evidence type="ECO:0000256" key="5">
    <source>
        <dbReference type="ARBA" id="ARBA00047925"/>
    </source>
</evidence>
<accession>A0A9D2NHD2</accession>
<dbReference type="AlphaFoldDB" id="A0A9D2NHD2"/>
<dbReference type="Pfam" id="PF01513">
    <property type="entry name" value="NAD_kinase"/>
    <property type="match status" value="1"/>
</dbReference>
<dbReference type="InterPro" id="IPR016064">
    <property type="entry name" value="NAD/diacylglycerol_kinase_sf"/>
</dbReference>
<protein>
    <recommendedName>
        <fullName evidence="6">NAD kinase</fullName>
        <ecNumber evidence="6">2.7.1.23</ecNumber>
    </recommendedName>
    <alternativeName>
        <fullName evidence="6">ATP-dependent NAD kinase</fullName>
    </alternativeName>
</protein>
<reference evidence="8" key="1">
    <citation type="journal article" date="2021" name="PeerJ">
        <title>Extensive microbial diversity within the chicken gut microbiome revealed by metagenomics and culture.</title>
        <authorList>
            <person name="Gilroy R."/>
            <person name="Ravi A."/>
            <person name="Getino M."/>
            <person name="Pursley I."/>
            <person name="Horton D.L."/>
            <person name="Alikhan N.F."/>
            <person name="Baker D."/>
            <person name="Gharbi K."/>
            <person name="Hall N."/>
            <person name="Watson M."/>
            <person name="Adriaenssens E.M."/>
            <person name="Foster-Nyarko E."/>
            <person name="Jarju S."/>
            <person name="Secka A."/>
            <person name="Antonio M."/>
            <person name="Oren A."/>
            <person name="Chaudhuri R.R."/>
            <person name="La Ragione R."/>
            <person name="Hildebrand F."/>
            <person name="Pallen M.J."/>
        </authorList>
    </citation>
    <scope>NUCLEOTIDE SEQUENCE</scope>
    <source>
        <strain evidence="8">USAMLcec2-132</strain>
    </source>
</reference>
<dbReference type="EC" id="2.7.1.23" evidence="6"/>
<dbReference type="GO" id="GO:0005524">
    <property type="term" value="F:ATP binding"/>
    <property type="evidence" value="ECO:0007669"/>
    <property type="project" value="UniProtKB-KW"/>
</dbReference>
<keyword evidence="2 6" id="KW-0418">Kinase</keyword>
<keyword evidence="6" id="KW-0067">ATP-binding</keyword>
<dbReference type="Gene3D" id="3.40.50.10330">
    <property type="entry name" value="Probable inorganic polyphosphate/atp-NAD kinase, domain 1"/>
    <property type="match status" value="1"/>
</dbReference>
<evidence type="ECO:0000256" key="6">
    <source>
        <dbReference type="HAMAP-Rule" id="MF_00361"/>
    </source>
</evidence>
<dbReference type="InterPro" id="IPR002504">
    <property type="entry name" value="NADK"/>
</dbReference>
<evidence type="ECO:0000256" key="2">
    <source>
        <dbReference type="ARBA" id="ARBA00022777"/>
    </source>
</evidence>
<dbReference type="GO" id="GO:0046872">
    <property type="term" value="F:metal ion binding"/>
    <property type="evidence" value="ECO:0007669"/>
    <property type="project" value="UniProtKB-UniRule"/>
</dbReference>
<dbReference type="EMBL" id="DWWS01000040">
    <property type="protein sequence ID" value="HJC24261.1"/>
    <property type="molecule type" value="Genomic_DNA"/>
</dbReference>
<dbReference type="GO" id="GO:0019674">
    <property type="term" value="P:NAD+ metabolic process"/>
    <property type="evidence" value="ECO:0007669"/>
    <property type="project" value="InterPro"/>
</dbReference>
<dbReference type="SUPFAM" id="SSF111331">
    <property type="entry name" value="NAD kinase/diacylglycerol kinase-like"/>
    <property type="match status" value="1"/>
</dbReference>
<dbReference type="PANTHER" id="PTHR20275">
    <property type="entry name" value="NAD KINASE"/>
    <property type="match status" value="1"/>
</dbReference>
<dbReference type="PANTHER" id="PTHR20275:SF0">
    <property type="entry name" value="NAD KINASE"/>
    <property type="match status" value="1"/>
</dbReference>
<keyword evidence="6" id="KW-0963">Cytoplasm</keyword>
<name>A0A9D2NHD2_9FIRM</name>
<comment type="caution">
    <text evidence="8">The sequence shown here is derived from an EMBL/GenBank/DDBJ whole genome shotgun (WGS) entry which is preliminary data.</text>
</comment>